<dbReference type="EMBL" id="CAJNNW010032082">
    <property type="protein sequence ID" value="CAE8711003.1"/>
    <property type="molecule type" value="Genomic_DNA"/>
</dbReference>
<evidence type="ECO:0000256" key="1">
    <source>
        <dbReference type="ARBA" id="ARBA00012513"/>
    </source>
</evidence>
<keyword evidence="2" id="KW-0808">Transferase</keyword>
<evidence type="ECO:0000256" key="4">
    <source>
        <dbReference type="ARBA" id="ARBA00022777"/>
    </source>
</evidence>
<evidence type="ECO:0000256" key="2">
    <source>
        <dbReference type="ARBA" id="ARBA00022679"/>
    </source>
</evidence>
<dbReference type="Pfam" id="PF00069">
    <property type="entry name" value="Pkinase"/>
    <property type="match status" value="1"/>
</dbReference>
<evidence type="ECO:0000313" key="9">
    <source>
        <dbReference type="EMBL" id="CAE8711003.1"/>
    </source>
</evidence>
<dbReference type="InterPro" id="IPR000719">
    <property type="entry name" value="Prot_kinase_dom"/>
</dbReference>
<keyword evidence="7" id="KW-0472">Membrane</keyword>
<keyword evidence="4" id="KW-0418">Kinase</keyword>
<dbReference type="PROSITE" id="PS00108">
    <property type="entry name" value="PROTEIN_KINASE_ST"/>
    <property type="match status" value="1"/>
</dbReference>
<accession>A0A813KWG3</accession>
<dbReference type="SUPFAM" id="SSF56112">
    <property type="entry name" value="Protein kinase-like (PK-like)"/>
    <property type="match status" value="1"/>
</dbReference>
<feature type="region of interest" description="Disordered" evidence="6">
    <location>
        <begin position="755"/>
        <end position="796"/>
    </location>
</feature>
<evidence type="ECO:0000259" key="8">
    <source>
        <dbReference type="PROSITE" id="PS50011"/>
    </source>
</evidence>
<evidence type="ECO:0000256" key="7">
    <source>
        <dbReference type="SAM" id="Phobius"/>
    </source>
</evidence>
<feature type="domain" description="Protein kinase" evidence="8">
    <location>
        <begin position="494"/>
        <end position="760"/>
    </location>
</feature>
<evidence type="ECO:0000256" key="5">
    <source>
        <dbReference type="ARBA" id="ARBA00022840"/>
    </source>
</evidence>
<keyword evidence="5" id="KW-0067">ATP-binding</keyword>
<dbReference type="EC" id="2.7.11.1" evidence="1"/>
<dbReference type="InterPro" id="IPR011009">
    <property type="entry name" value="Kinase-like_dom_sf"/>
</dbReference>
<comment type="caution">
    <text evidence="9">The sequence shown here is derived from an EMBL/GenBank/DDBJ whole genome shotgun (WGS) entry which is preliminary data.</text>
</comment>
<feature type="transmembrane region" description="Helical" evidence="7">
    <location>
        <begin position="465"/>
        <end position="488"/>
    </location>
</feature>
<evidence type="ECO:0000256" key="3">
    <source>
        <dbReference type="ARBA" id="ARBA00022741"/>
    </source>
</evidence>
<dbReference type="PROSITE" id="PS50011">
    <property type="entry name" value="PROTEIN_KINASE_DOM"/>
    <property type="match status" value="1"/>
</dbReference>
<feature type="compositionally biased region" description="Pro residues" evidence="6">
    <location>
        <begin position="898"/>
        <end position="909"/>
    </location>
</feature>
<feature type="compositionally biased region" description="Low complexity" evidence="6">
    <location>
        <begin position="833"/>
        <end position="849"/>
    </location>
</feature>
<feature type="region of interest" description="Disordered" evidence="6">
    <location>
        <begin position="833"/>
        <end position="963"/>
    </location>
</feature>
<evidence type="ECO:0000256" key="6">
    <source>
        <dbReference type="SAM" id="MobiDB-lite"/>
    </source>
</evidence>
<dbReference type="Proteomes" id="UP000626109">
    <property type="component" value="Unassembled WGS sequence"/>
</dbReference>
<gene>
    <name evidence="9" type="ORF">PGLA2088_LOCUS36249</name>
</gene>
<dbReference type="GO" id="GO:0005524">
    <property type="term" value="F:ATP binding"/>
    <property type="evidence" value="ECO:0007669"/>
    <property type="project" value="UniProtKB-KW"/>
</dbReference>
<protein>
    <recommendedName>
        <fullName evidence="1">non-specific serine/threonine protein kinase</fullName>
        <ecNumber evidence="1">2.7.11.1</ecNumber>
    </recommendedName>
</protein>
<name>A0A813KWG3_POLGL</name>
<evidence type="ECO:0000313" key="10">
    <source>
        <dbReference type="Proteomes" id="UP000626109"/>
    </source>
</evidence>
<keyword evidence="7" id="KW-1133">Transmembrane helix</keyword>
<dbReference type="Gene3D" id="1.10.510.10">
    <property type="entry name" value="Transferase(Phosphotransferase) domain 1"/>
    <property type="match status" value="1"/>
</dbReference>
<feature type="compositionally biased region" description="Polar residues" evidence="6">
    <location>
        <begin position="763"/>
        <end position="776"/>
    </location>
</feature>
<reference evidence="9" key="1">
    <citation type="submission" date="2021-02" db="EMBL/GenBank/DDBJ databases">
        <authorList>
            <person name="Dougan E. K."/>
            <person name="Rhodes N."/>
            <person name="Thang M."/>
            <person name="Chan C."/>
        </authorList>
    </citation>
    <scope>NUCLEOTIDE SEQUENCE</scope>
</reference>
<dbReference type="PANTHER" id="PTHR43671">
    <property type="entry name" value="SERINE/THREONINE-PROTEIN KINASE NEK"/>
    <property type="match status" value="1"/>
</dbReference>
<dbReference type="PANTHER" id="PTHR43671:SF13">
    <property type="entry name" value="SERINE_THREONINE-PROTEIN KINASE NEK2"/>
    <property type="match status" value="1"/>
</dbReference>
<dbReference type="InterPro" id="IPR008271">
    <property type="entry name" value="Ser/Thr_kinase_AS"/>
</dbReference>
<keyword evidence="7" id="KW-0812">Transmembrane</keyword>
<sequence>MRAGTSALSARTNCSVWSSGTKTPGSCWGARWISRGRSEEDLPRRSRAVSAADLTKRLASARRLDDLSQVYAEHSKRLDRIHLVTLLHRCGALLNATPTADPWLKDVLRRLEASCPAMAPREVANVLWAVARMQLSGHSTWLRQLVSVLEPRLKECRPQELSNVAWALATLEEGRLLAPLALACGAAVADMDSQHLANVSWAFGTARLPQQEWFAPLATQLRRRGTAEMPPRHLVNILWGFARVGMTHRRLLASVGDKVSTTKLSDWSGRDLSGAVWAFASLEVLHSSLFRAVAAEARKPGRLADFGPQELQNLAWAFALAARFSRLRPSERASQVESEDLDNLSDVLPLPSRRRLLEVASSNGDRGEEDDAATLSGQPDLCVVACRNELEAEHLEVGQRARAVVVGSLQAVAASLQQMETHRSAEEVVVVVSAELCDLLAHAEVMGPVDLDLEDLKPLVASVEAWGVLYAFLAAVVILVAMVPAAGIGPAGSYRLERLLGRGASGEEARSPFGPERLAVKCVDLSSMKPKERELAAQEAQLLRRISHPHIVRFVDLVTNGHHICIVMPFLEGGDLTKVVTEARELSRRLPEVDIWRWFLQIASALLCLHTARIIHRDVKPANIFLAGGDQRAVLGDLGIAKVLRHVEAGAMTQIGTPAYLAPEVWLGRLYDYAADVYSLGCTVYELAELRMPFVAENGVLPLQVCRRRSTPISQSSGYSPALRNVVQLMLDRDPKVRPGPSAIISYAKRLAQNGRHLHVTRSDSPSGSPTGATPEQHNDGPPAVGEGEPGRDGARDRWGRVRRSIFGGAAGGAACGAAVACRAAPRMSPRLPSAEAVAAEPSVASRSSTQDTGQGDADTPSRSARNRLPYPLLPSVAVGRSPIPPPPAGPHGISSPYSPPAPCSPPAGPHGIRSPRKTSRFRTLEGSPKKANAGRGREGPELSPDEVTQESQPSPRSSSREALFELCLGV</sequence>
<dbReference type="GO" id="GO:0004674">
    <property type="term" value="F:protein serine/threonine kinase activity"/>
    <property type="evidence" value="ECO:0007669"/>
    <property type="project" value="UniProtKB-EC"/>
</dbReference>
<keyword evidence="3" id="KW-0547">Nucleotide-binding</keyword>
<dbReference type="AlphaFoldDB" id="A0A813KWG3"/>
<organism evidence="9 10">
    <name type="scientific">Polarella glacialis</name>
    <name type="common">Dinoflagellate</name>
    <dbReference type="NCBI Taxonomy" id="89957"/>
    <lineage>
        <taxon>Eukaryota</taxon>
        <taxon>Sar</taxon>
        <taxon>Alveolata</taxon>
        <taxon>Dinophyceae</taxon>
        <taxon>Suessiales</taxon>
        <taxon>Suessiaceae</taxon>
        <taxon>Polarella</taxon>
    </lineage>
</organism>
<dbReference type="InterPro" id="IPR050660">
    <property type="entry name" value="NEK_Ser/Thr_kinase"/>
</dbReference>
<proteinExistence type="predicted"/>
<dbReference type="SMART" id="SM00220">
    <property type="entry name" value="S_TKc"/>
    <property type="match status" value="1"/>
</dbReference>